<protein>
    <recommendedName>
        <fullName evidence="3">HECT-type E3 ubiquitin transferase</fullName>
        <ecNumber evidence="3">2.3.2.26</ecNumber>
    </recommendedName>
</protein>
<evidence type="ECO:0000256" key="8">
    <source>
        <dbReference type="ARBA" id="ARBA00022833"/>
    </source>
</evidence>
<dbReference type="RefSeq" id="XP_008609660.1">
    <property type="nucleotide sequence ID" value="XM_008611438.1"/>
</dbReference>
<organism evidence="13 14">
    <name type="scientific">Saprolegnia diclina (strain VS20)</name>
    <dbReference type="NCBI Taxonomy" id="1156394"/>
    <lineage>
        <taxon>Eukaryota</taxon>
        <taxon>Sar</taxon>
        <taxon>Stramenopiles</taxon>
        <taxon>Oomycota</taxon>
        <taxon>Saprolegniomycetes</taxon>
        <taxon>Saprolegniales</taxon>
        <taxon>Saprolegniaceae</taxon>
        <taxon>Saprolegnia</taxon>
    </lineage>
</organism>
<evidence type="ECO:0000256" key="4">
    <source>
        <dbReference type="ARBA" id="ARBA00022679"/>
    </source>
</evidence>
<keyword evidence="14" id="KW-1185">Reference proteome</keyword>
<keyword evidence="7 9" id="KW-0833">Ubl conjugation pathway</keyword>
<evidence type="ECO:0000313" key="13">
    <source>
        <dbReference type="EMBL" id="EQC36879.1"/>
    </source>
</evidence>
<dbReference type="FunFam" id="3.30.2410.10:FF:000009">
    <property type="entry name" value="Probable E3 ubiquitin-protein ligase HECTD2"/>
    <property type="match status" value="1"/>
</dbReference>
<evidence type="ECO:0000256" key="7">
    <source>
        <dbReference type="ARBA" id="ARBA00022786"/>
    </source>
</evidence>
<dbReference type="InterPro" id="IPR000569">
    <property type="entry name" value="HECT_dom"/>
</dbReference>
<feature type="domain" description="RanBP2-type" evidence="11">
    <location>
        <begin position="67"/>
        <end position="96"/>
    </location>
</feature>
<dbReference type="PANTHER" id="PTHR11254">
    <property type="entry name" value="HECT DOMAIN UBIQUITIN-PROTEIN LIGASE"/>
    <property type="match status" value="1"/>
</dbReference>
<sequence>MDGQTGMNNLVFVGGSLALLFCLWYASSYCFKADAAGRATHDGYVDQGVLEFMPTLKRGDIEEMLHETERWECTVCAFHNVVVRTTCSLCGTKKDCKFVEESQEIDYANATTVYMDGEANTVSAERQRRANHSALSAQTTLLARQNSLSKLTSSYYVKQMSSYFFNIVLPEDLNARQRSARMRKEWSRGLDTNGLPYWKRHCLDARHVPAAFLIQLGGTMKHRSSPPPSDAGKVPFKSLPTLQEEIDLLEDATSQQLHRVSILDDLELGNIVREIGLVPLELVDATQTVMGSSLSPSTWGTLTYLAKRSFSVKYAWFLHQVADLLIPYTTGYLKMRTKREHLLTEAMENLLSLQDQALCSIIRVEFDNDVGIDAGAVLREWYVLVSDALLAPTSGLFVLSNRDDNSYILNPNSEFAVGQYNMDHLAAFEAIGRFLGRAILDGQMLKLPFCPVVFKAMLGVPVSMDDVESLDRTLYKSLRYLLENDNADDLALTFSVSELRGEKVVEIDLIEDGQDIPVTDANKHDYVDTLVRYLLFERIAPQLHALLRGLYAIVPPELLIPFDHKELELLMTGLAEIDVADWEANTETSSNLDGSRVLVWFWEVVRDMSDDDQAKLLQFCTGSSRVPVQGFKGLTSYDGRICNFTLKGMPYRSGMYPVAHACFNRLDLPLYPMKELLQDALAMLLLSDPTGFNIQ</sequence>
<comment type="catalytic activity">
    <reaction evidence="1">
        <text>S-ubiquitinyl-[E2 ubiquitin-conjugating enzyme]-L-cysteine + [acceptor protein]-L-lysine = [E2 ubiquitin-conjugating enzyme]-L-cysteine + N(6)-ubiquitinyl-[acceptor protein]-L-lysine.</text>
        <dbReference type="EC" id="2.3.2.26"/>
    </reaction>
</comment>
<dbReference type="AlphaFoldDB" id="T0QG06"/>
<evidence type="ECO:0000256" key="5">
    <source>
        <dbReference type="ARBA" id="ARBA00022723"/>
    </source>
</evidence>
<evidence type="ECO:0000313" key="14">
    <source>
        <dbReference type="Proteomes" id="UP000030762"/>
    </source>
</evidence>
<dbReference type="GO" id="GO:0016567">
    <property type="term" value="P:protein ubiquitination"/>
    <property type="evidence" value="ECO:0007669"/>
    <property type="project" value="TreeGrafter"/>
</dbReference>
<dbReference type="PROSITE" id="PS50199">
    <property type="entry name" value="ZF_RANBP2_2"/>
    <property type="match status" value="1"/>
</dbReference>
<feature type="active site" description="Glycyl thioester intermediate" evidence="9">
    <location>
        <position position="662"/>
    </location>
</feature>
<dbReference type="Pfam" id="PF00632">
    <property type="entry name" value="HECT"/>
    <property type="match status" value="1"/>
</dbReference>
<feature type="domain" description="HECT" evidence="12">
    <location>
        <begin position="354"/>
        <end position="695"/>
    </location>
</feature>
<evidence type="ECO:0000256" key="9">
    <source>
        <dbReference type="PROSITE-ProRule" id="PRU00104"/>
    </source>
</evidence>
<dbReference type="PROSITE" id="PS01358">
    <property type="entry name" value="ZF_RANBP2_1"/>
    <property type="match status" value="1"/>
</dbReference>
<dbReference type="eggNOG" id="KOG0939">
    <property type="taxonomic scope" value="Eukaryota"/>
</dbReference>
<dbReference type="PROSITE" id="PS50237">
    <property type="entry name" value="HECT"/>
    <property type="match status" value="1"/>
</dbReference>
<dbReference type="Gene3D" id="3.30.2160.10">
    <property type="entry name" value="Hect, E3 ligase catalytic domain"/>
    <property type="match status" value="1"/>
</dbReference>
<dbReference type="InterPro" id="IPR050409">
    <property type="entry name" value="E3_ubiq-protein_ligase"/>
</dbReference>
<evidence type="ECO:0000256" key="3">
    <source>
        <dbReference type="ARBA" id="ARBA00012485"/>
    </source>
</evidence>
<proteinExistence type="predicted"/>
<dbReference type="GO" id="GO:0006511">
    <property type="term" value="P:ubiquitin-dependent protein catabolic process"/>
    <property type="evidence" value="ECO:0007669"/>
    <property type="project" value="TreeGrafter"/>
</dbReference>
<dbReference type="GO" id="GO:0008270">
    <property type="term" value="F:zinc ion binding"/>
    <property type="evidence" value="ECO:0007669"/>
    <property type="project" value="UniProtKB-KW"/>
</dbReference>
<dbReference type="VEuPathDB" id="FungiDB:SDRG_05709"/>
<reference evidence="13 14" key="1">
    <citation type="submission" date="2012-04" db="EMBL/GenBank/DDBJ databases">
        <title>The Genome Sequence of Saprolegnia declina VS20.</title>
        <authorList>
            <consortium name="The Broad Institute Genome Sequencing Platform"/>
            <person name="Russ C."/>
            <person name="Nusbaum C."/>
            <person name="Tyler B."/>
            <person name="van West P."/>
            <person name="Dieguez-Uribeondo J."/>
            <person name="de Bruijn I."/>
            <person name="Tripathy S."/>
            <person name="Jiang R."/>
            <person name="Young S.K."/>
            <person name="Zeng Q."/>
            <person name="Gargeya S."/>
            <person name="Fitzgerald M."/>
            <person name="Haas B."/>
            <person name="Abouelleil A."/>
            <person name="Alvarado L."/>
            <person name="Arachchi H.M."/>
            <person name="Berlin A."/>
            <person name="Chapman S.B."/>
            <person name="Goldberg J."/>
            <person name="Griggs A."/>
            <person name="Gujja S."/>
            <person name="Hansen M."/>
            <person name="Howarth C."/>
            <person name="Imamovic A."/>
            <person name="Larimer J."/>
            <person name="McCowen C."/>
            <person name="Montmayeur A."/>
            <person name="Murphy C."/>
            <person name="Neiman D."/>
            <person name="Pearson M."/>
            <person name="Priest M."/>
            <person name="Roberts A."/>
            <person name="Saif S."/>
            <person name="Shea T."/>
            <person name="Sisk P."/>
            <person name="Sykes S."/>
            <person name="Wortman J."/>
            <person name="Nusbaum C."/>
            <person name="Birren B."/>
        </authorList>
    </citation>
    <scope>NUCLEOTIDE SEQUENCE [LARGE SCALE GENOMIC DNA]</scope>
    <source>
        <strain evidence="13 14">VS20</strain>
    </source>
</reference>
<evidence type="ECO:0000256" key="6">
    <source>
        <dbReference type="ARBA" id="ARBA00022771"/>
    </source>
</evidence>
<dbReference type="SUPFAM" id="SSF56204">
    <property type="entry name" value="Hect, E3 ligase catalytic domain"/>
    <property type="match status" value="1"/>
</dbReference>
<accession>T0QG06</accession>
<dbReference type="CDD" id="cd00078">
    <property type="entry name" value="HECTc"/>
    <property type="match status" value="1"/>
</dbReference>
<dbReference type="SMART" id="SM00547">
    <property type="entry name" value="ZnF_RBZ"/>
    <property type="match status" value="1"/>
</dbReference>
<dbReference type="InterPro" id="IPR035983">
    <property type="entry name" value="Hect_E3_ubiquitin_ligase"/>
</dbReference>
<dbReference type="InterPro" id="IPR001876">
    <property type="entry name" value="Znf_RanBP2"/>
</dbReference>
<dbReference type="Gene3D" id="3.90.1750.10">
    <property type="entry name" value="Hect, E3 ligase catalytic domains"/>
    <property type="match status" value="1"/>
</dbReference>
<keyword evidence="6 10" id="KW-0863">Zinc-finger</keyword>
<dbReference type="PANTHER" id="PTHR11254:SF440">
    <property type="entry name" value="E3 UBIQUITIN-PROTEIN LIGASE NEDD-4"/>
    <property type="match status" value="1"/>
</dbReference>
<dbReference type="GO" id="GO:0005737">
    <property type="term" value="C:cytoplasm"/>
    <property type="evidence" value="ECO:0007669"/>
    <property type="project" value="TreeGrafter"/>
</dbReference>
<dbReference type="EC" id="2.3.2.26" evidence="3"/>
<evidence type="ECO:0000256" key="1">
    <source>
        <dbReference type="ARBA" id="ARBA00000885"/>
    </source>
</evidence>
<dbReference type="OMA" id="ETERWEC"/>
<dbReference type="FunFam" id="3.30.2160.10:FF:000001">
    <property type="entry name" value="E3 ubiquitin-protein ligase NEDD4-like"/>
    <property type="match status" value="1"/>
</dbReference>
<evidence type="ECO:0000259" key="12">
    <source>
        <dbReference type="PROSITE" id="PS50237"/>
    </source>
</evidence>
<dbReference type="Gene3D" id="3.30.2410.10">
    <property type="entry name" value="Hect, E3 ligase catalytic domain"/>
    <property type="match status" value="1"/>
</dbReference>
<evidence type="ECO:0000256" key="10">
    <source>
        <dbReference type="PROSITE-ProRule" id="PRU00322"/>
    </source>
</evidence>
<dbReference type="InParanoid" id="T0QG06"/>
<evidence type="ECO:0000256" key="2">
    <source>
        <dbReference type="ARBA" id="ARBA00004906"/>
    </source>
</evidence>
<dbReference type="EMBL" id="JH767146">
    <property type="protein sequence ID" value="EQC36879.1"/>
    <property type="molecule type" value="Genomic_DNA"/>
</dbReference>
<gene>
    <name evidence="13" type="ORF">SDRG_05709</name>
</gene>
<comment type="pathway">
    <text evidence="2">Protein modification; protein ubiquitination.</text>
</comment>
<keyword evidence="8" id="KW-0862">Zinc</keyword>
<keyword evidence="4" id="KW-0808">Transferase</keyword>
<dbReference type="STRING" id="1156394.T0QG06"/>
<dbReference type="SMART" id="SM00119">
    <property type="entry name" value="HECTc"/>
    <property type="match status" value="1"/>
</dbReference>
<keyword evidence="5" id="KW-0479">Metal-binding</keyword>
<dbReference type="GO" id="GO:0061630">
    <property type="term" value="F:ubiquitin protein ligase activity"/>
    <property type="evidence" value="ECO:0007669"/>
    <property type="project" value="UniProtKB-EC"/>
</dbReference>
<name>T0QG06_SAPDV</name>
<dbReference type="GeneID" id="19946436"/>
<dbReference type="OrthoDB" id="8068875at2759"/>
<dbReference type="Proteomes" id="UP000030762">
    <property type="component" value="Unassembled WGS sequence"/>
</dbReference>
<evidence type="ECO:0000259" key="11">
    <source>
        <dbReference type="PROSITE" id="PS50199"/>
    </source>
</evidence>